<accession>A0A368U074</accession>
<gene>
    <name evidence="1" type="ORF">DU505_06020</name>
</gene>
<protein>
    <submittedName>
        <fullName evidence="1">Uncharacterized protein</fullName>
    </submittedName>
</protein>
<reference evidence="1 2" key="1">
    <citation type="submission" date="2018-07" db="EMBL/GenBank/DDBJ databases">
        <title>Halomonas montanilacus sp. nov., isolated from Lake Pengyan on Tibetan Plateau.</title>
        <authorList>
            <person name="Lu H."/>
            <person name="Xing P."/>
            <person name="Wu Q."/>
        </authorList>
    </citation>
    <scope>NUCLEOTIDE SEQUENCE [LARGE SCALE GENOMIC DNA]</scope>
    <source>
        <strain evidence="1 2">PYC7W</strain>
    </source>
</reference>
<name>A0A368U074_9GAMM</name>
<dbReference type="EMBL" id="QPII01000003">
    <property type="protein sequence ID" value="RCV90490.1"/>
    <property type="molecule type" value="Genomic_DNA"/>
</dbReference>
<evidence type="ECO:0000313" key="2">
    <source>
        <dbReference type="Proteomes" id="UP000252405"/>
    </source>
</evidence>
<organism evidence="1 2">
    <name type="scientific">Billgrantia montanilacus</name>
    <dbReference type="NCBI Taxonomy" id="2282305"/>
    <lineage>
        <taxon>Bacteria</taxon>
        <taxon>Pseudomonadati</taxon>
        <taxon>Pseudomonadota</taxon>
        <taxon>Gammaproteobacteria</taxon>
        <taxon>Oceanospirillales</taxon>
        <taxon>Halomonadaceae</taxon>
        <taxon>Billgrantia</taxon>
    </lineage>
</organism>
<proteinExistence type="predicted"/>
<dbReference type="RefSeq" id="WP_114478092.1">
    <property type="nucleotide sequence ID" value="NZ_QPII01000003.1"/>
</dbReference>
<dbReference type="Proteomes" id="UP000252405">
    <property type="component" value="Unassembled WGS sequence"/>
</dbReference>
<comment type="caution">
    <text evidence="1">The sequence shown here is derived from an EMBL/GenBank/DDBJ whole genome shotgun (WGS) entry which is preliminary data.</text>
</comment>
<evidence type="ECO:0000313" key="1">
    <source>
        <dbReference type="EMBL" id="RCV90490.1"/>
    </source>
</evidence>
<keyword evidence="2" id="KW-1185">Reference proteome</keyword>
<dbReference type="AlphaFoldDB" id="A0A368U074"/>
<sequence>MMPSIKPLRTLPNVTYWWDTSKDGKRHTLVACVDSWQLDVPYAICWIEGQALTDAIEAEHLPAGTGPGWFIQDDCGVVLAELFKPIVGRPLDELLWREIAAKLEEVHSEPETAQ</sequence>